<dbReference type="PANTHER" id="PTHR45624:SF10">
    <property type="entry name" value="SLC (SOLUTE CARRIER) HOMOLOG"/>
    <property type="match status" value="1"/>
</dbReference>
<evidence type="ECO:0000256" key="10">
    <source>
        <dbReference type="RuleBase" id="RU000488"/>
    </source>
</evidence>
<protein>
    <submittedName>
        <fullName evidence="11">Mitochondrial carrier domain-containing protein</fullName>
    </submittedName>
</protein>
<comment type="caution">
    <text evidence="11">The sequence shown here is derived from an EMBL/GenBank/DDBJ whole genome shotgun (WGS) entry which is preliminary data.</text>
</comment>
<feature type="repeat" description="Solcar" evidence="9">
    <location>
        <begin position="1"/>
        <end position="42"/>
    </location>
</feature>
<dbReference type="Proteomes" id="UP000815325">
    <property type="component" value="Unassembled WGS sequence"/>
</dbReference>
<name>A0ABQ7H5A6_DUNSA</name>
<evidence type="ECO:0000256" key="4">
    <source>
        <dbReference type="ARBA" id="ARBA00022692"/>
    </source>
</evidence>
<evidence type="ECO:0000256" key="7">
    <source>
        <dbReference type="ARBA" id="ARBA00023128"/>
    </source>
</evidence>
<keyword evidence="4 9" id="KW-0812">Transmembrane</keyword>
<feature type="repeat" description="Solcar" evidence="9">
    <location>
        <begin position="57"/>
        <end position="144"/>
    </location>
</feature>
<proteinExistence type="inferred from homology"/>
<keyword evidence="7" id="KW-0496">Mitochondrion</keyword>
<dbReference type="PANTHER" id="PTHR45624">
    <property type="entry name" value="MITOCHONDRIAL BASIC AMINO ACIDS TRANSPORTER-RELATED"/>
    <property type="match status" value="1"/>
</dbReference>
<evidence type="ECO:0000313" key="12">
    <source>
        <dbReference type="Proteomes" id="UP000815325"/>
    </source>
</evidence>
<evidence type="ECO:0000313" key="11">
    <source>
        <dbReference type="EMBL" id="KAF5842034.1"/>
    </source>
</evidence>
<gene>
    <name evidence="11" type="ORF">DUNSADRAFT_9603</name>
</gene>
<comment type="similarity">
    <text evidence="2 10">Belongs to the mitochondrial carrier (TC 2.A.29) family.</text>
</comment>
<evidence type="ECO:0000256" key="3">
    <source>
        <dbReference type="ARBA" id="ARBA00022448"/>
    </source>
</evidence>
<dbReference type="Pfam" id="PF00153">
    <property type="entry name" value="Mito_carr"/>
    <property type="match status" value="2"/>
</dbReference>
<keyword evidence="6" id="KW-1133">Transmembrane helix</keyword>
<dbReference type="EMBL" id="MU069470">
    <property type="protein sequence ID" value="KAF5842034.1"/>
    <property type="molecule type" value="Genomic_DNA"/>
</dbReference>
<dbReference type="InterPro" id="IPR023395">
    <property type="entry name" value="MCP_dom_sf"/>
</dbReference>
<evidence type="ECO:0000256" key="1">
    <source>
        <dbReference type="ARBA" id="ARBA00004225"/>
    </source>
</evidence>
<evidence type="ECO:0000256" key="6">
    <source>
        <dbReference type="ARBA" id="ARBA00022989"/>
    </source>
</evidence>
<dbReference type="Gene3D" id="1.50.40.10">
    <property type="entry name" value="Mitochondrial carrier domain"/>
    <property type="match status" value="1"/>
</dbReference>
<dbReference type="InterPro" id="IPR018108">
    <property type="entry name" value="MCP_transmembrane"/>
</dbReference>
<evidence type="ECO:0000256" key="8">
    <source>
        <dbReference type="ARBA" id="ARBA00023136"/>
    </source>
</evidence>
<reference evidence="11" key="1">
    <citation type="submission" date="2017-08" db="EMBL/GenBank/DDBJ databases">
        <authorList>
            <person name="Polle J.E."/>
            <person name="Barry K."/>
            <person name="Cushman J."/>
            <person name="Schmutz J."/>
            <person name="Tran D."/>
            <person name="Hathwaick L.T."/>
            <person name="Yim W.C."/>
            <person name="Jenkins J."/>
            <person name="Mckie-Krisberg Z.M."/>
            <person name="Prochnik S."/>
            <person name="Lindquist E."/>
            <person name="Dockter R.B."/>
            <person name="Adam C."/>
            <person name="Molina H."/>
            <person name="Bunkerborg J."/>
            <person name="Jin E."/>
            <person name="Buchheim M."/>
            <person name="Magnuson J."/>
        </authorList>
    </citation>
    <scope>NUCLEOTIDE SEQUENCE</scope>
    <source>
        <strain evidence="11">CCAP 19/18</strain>
    </source>
</reference>
<sequence length="146" mass="16495">MLRQVIQHEGLRGLYRGFTVSMLRDVPSYGIYFATYYHVCTQIEQLKQGVNVHPENASPSTQILAGGLSGTFGWMSIYYLDVVKSRMQAETAQQSPGKTWLDYAKQVYQRNGLKGFVRGLQPTLVRAFVMDAVAFYGYSSTLHLLD</sequence>
<evidence type="ECO:0000256" key="9">
    <source>
        <dbReference type="PROSITE-ProRule" id="PRU00282"/>
    </source>
</evidence>
<accession>A0ABQ7H5A6</accession>
<dbReference type="InterPro" id="IPR050567">
    <property type="entry name" value="Mitochondrial_Carrier"/>
</dbReference>
<keyword evidence="3 10" id="KW-0813">Transport</keyword>
<keyword evidence="5" id="KW-0677">Repeat</keyword>
<organism evidence="11 12">
    <name type="scientific">Dunaliella salina</name>
    <name type="common">Green alga</name>
    <name type="synonym">Protococcus salinus</name>
    <dbReference type="NCBI Taxonomy" id="3046"/>
    <lineage>
        <taxon>Eukaryota</taxon>
        <taxon>Viridiplantae</taxon>
        <taxon>Chlorophyta</taxon>
        <taxon>core chlorophytes</taxon>
        <taxon>Chlorophyceae</taxon>
        <taxon>CS clade</taxon>
        <taxon>Chlamydomonadales</taxon>
        <taxon>Dunaliellaceae</taxon>
        <taxon>Dunaliella</taxon>
    </lineage>
</organism>
<dbReference type="PROSITE" id="PS50920">
    <property type="entry name" value="SOLCAR"/>
    <property type="match status" value="2"/>
</dbReference>
<keyword evidence="12" id="KW-1185">Reference proteome</keyword>
<keyword evidence="8 9" id="KW-0472">Membrane</keyword>
<evidence type="ECO:0000256" key="5">
    <source>
        <dbReference type="ARBA" id="ARBA00022737"/>
    </source>
</evidence>
<dbReference type="SUPFAM" id="SSF103506">
    <property type="entry name" value="Mitochondrial carrier"/>
    <property type="match status" value="1"/>
</dbReference>
<evidence type="ECO:0000256" key="2">
    <source>
        <dbReference type="ARBA" id="ARBA00006375"/>
    </source>
</evidence>
<comment type="subcellular location">
    <subcellularLocation>
        <location evidence="1">Mitochondrion membrane</location>
        <topology evidence="1">Multi-pass membrane protein</topology>
    </subcellularLocation>
</comment>